<dbReference type="PROSITE" id="PS50142">
    <property type="entry name" value="RNASE_3_2"/>
    <property type="match status" value="1"/>
</dbReference>
<dbReference type="Gene3D" id="1.10.1520.10">
    <property type="entry name" value="Ribonuclease III domain"/>
    <property type="match status" value="1"/>
</dbReference>
<dbReference type="GO" id="GO:0004525">
    <property type="term" value="F:ribonuclease III activity"/>
    <property type="evidence" value="ECO:0007669"/>
    <property type="project" value="InterPro"/>
</dbReference>
<dbReference type="SUPFAM" id="SSF69065">
    <property type="entry name" value="RNase III domain-like"/>
    <property type="match status" value="1"/>
</dbReference>
<dbReference type="GO" id="GO:0006396">
    <property type="term" value="P:RNA processing"/>
    <property type="evidence" value="ECO:0007669"/>
    <property type="project" value="InterPro"/>
</dbReference>
<dbReference type="Pfam" id="PF00636">
    <property type="entry name" value="Ribonuclease_3"/>
    <property type="match status" value="1"/>
</dbReference>
<dbReference type="InterPro" id="IPR036389">
    <property type="entry name" value="RNase_III_sf"/>
</dbReference>
<dbReference type="AlphaFoldDB" id="A0A8G1A2N2"/>
<dbReference type="KEGG" id="mfk:E2N92_07730"/>
<dbReference type="Proteomes" id="UP000826709">
    <property type="component" value="Chromosome"/>
</dbReference>
<feature type="domain" description="RNase III" evidence="1">
    <location>
        <begin position="114"/>
        <end position="263"/>
    </location>
</feature>
<name>A0A8G1A2N2_9EURY</name>
<accession>A0A8G1A2N2</accession>
<protein>
    <recommendedName>
        <fullName evidence="1">RNase III domain-containing protein</fullName>
    </recommendedName>
</protein>
<dbReference type="OrthoDB" id="104878at2157"/>
<organism evidence="2 3">
    <name type="scientific">Methanofollis formosanus</name>
    <dbReference type="NCBI Taxonomy" id="299308"/>
    <lineage>
        <taxon>Archaea</taxon>
        <taxon>Methanobacteriati</taxon>
        <taxon>Methanobacteriota</taxon>
        <taxon>Stenosarchaea group</taxon>
        <taxon>Methanomicrobia</taxon>
        <taxon>Methanomicrobiales</taxon>
        <taxon>Methanomicrobiaceae</taxon>
        <taxon>Methanofollis</taxon>
    </lineage>
</organism>
<evidence type="ECO:0000259" key="1">
    <source>
        <dbReference type="PROSITE" id="PS50142"/>
    </source>
</evidence>
<gene>
    <name evidence="2" type="ORF">E2N92_07730</name>
</gene>
<sequence length="276" mass="31505">MAFKPFQPSLSSRHGRSVFGRVPLRQAQVGENIFILFYGRRNKPDPALLFSMHRTLHWHAVGVEQNLQIVRDGLLEQQNALSPDIHHLRRKREHWINSLDRMIDRVIAVRAEVQPEIEVDLGYAIKNHEMFVIAFFQPSTRNVFSEIAVHFKNGGCRLSEKKLTEMAALPDAAETLAWIGDAALKIGVLRELWTPEVVDVGRLSERRKAYESNANMARLADRWRLYEHRIHFDPPVQKKKKEVEHIKGTLVEAVLGIVFLQCGLAGVADAAGFLRP</sequence>
<dbReference type="InterPro" id="IPR000999">
    <property type="entry name" value="RNase_III_dom"/>
</dbReference>
<evidence type="ECO:0000313" key="3">
    <source>
        <dbReference type="Proteomes" id="UP000826709"/>
    </source>
</evidence>
<reference evidence="2" key="1">
    <citation type="journal article" date="2005" name="Int. J. Syst. Evol. Microbiol.">
        <title>Methanofollis formosanus sp. nov., isolated from a fish pond.</title>
        <authorList>
            <person name="Wu S.Y."/>
            <person name="Chen S.C."/>
            <person name="Lai M.C."/>
        </authorList>
    </citation>
    <scope>NUCLEOTIDE SEQUENCE</scope>
    <source>
        <strain evidence="2">ML15</strain>
    </source>
</reference>
<proteinExistence type="predicted"/>
<reference evidence="2" key="2">
    <citation type="submission" date="2019-03" db="EMBL/GenBank/DDBJ databases">
        <authorList>
            <person name="Chen S.-C."/>
            <person name="Wu S.-Y."/>
            <person name="Lai M.-C."/>
        </authorList>
    </citation>
    <scope>NUCLEOTIDE SEQUENCE</scope>
    <source>
        <strain evidence="2">ML15</strain>
    </source>
</reference>
<evidence type="ECO:0000313" key="2">
    <source>
        <dbReference type="EMBL" id="QYZ79323.1"/>
    </source>
</evidence>
<dbReference type="RefSeq" id="WP_220680628.1">
    <property type="nucleotide sequence ID" value="NZ_CP037968.1"/>
</dbReference>
<dbReference type="EMBL" id="CP037968">
    <property type="protein sequence ID" value="QYZ79323.1"/>
    <property type="molecule type" value="Genomic_DNA"/>
</dbReference>
<keyword evidence="3" id="KW-1185">Reference proteome</keyword>